<dbReference type="InterPro" id="IPR024336">
    <property type="entry name" value="tRNA_splic_suSen54_N"/>
</dbReference>
<dbReference type="AlphaFoldDB" id="A0A9N9F471"/>
<proteinExistence type="inferred from homology"/>
<dbReference type="InterPro" id="IPR024337">
    <property type="entry name" value="tRNA_splic_suSen54"/>
</dbReference>
<evidence type="ECO:0000313" key="5">
    <source>
        <dbReference type="Proteomes" id="UP000789508"/>
    </source>
</evidence>
<dbReference type="GO" id="GO:0000214">
    <property type="term" value="C:tRNA-intron endonuclease complex"/>
    <property type="evidence" value="ECO:0007669"/>
    <property type="project" value="TreeGrafter"/>
</dbReference>
<gene>
    <name evidence="4" type="ORF">ALEPTO_LOCUS3808</name>
</gene>
<evidence type="ECO:0000256" key="1">
    <source>
        <dbReference type="ARBA" id="ARBA00005736"/>
    </source>
</evidence>
<evidence type="ECO:0000256" key="2">
    <source>
        <dbReference type="ARBA" id="ARBA00022694"/>
    </source>
</evidence>
<accession>A0A9N9F471</accession>
<reference evidence="4" key="1">
    <citation type="submission" date="2021-06" db="EMBL/GenBank/DDBJ databases">
        <authorList>
            <person name="Kallberg Y."/>
            <person name="Tangrot J."/>
            <person name="Rosling A."/>
        </authorList>
    </citation>
    <scope>NUCLEOTIDE SEQUENCE</scope>
    <source>
        <strain evidence="4">FL130A</strain>
    </source>
</reference>
<keyword evidence="2" id="KW-0819">tRNA processing</keyword>
<organism evidence="4 5">
    <name type="scientific">Ambispora leptoticha</name>
    <dbReference type="NCBI Taxonomy" id="144679"/>
    <lineage>
        <taxon>Eukaryota</taxon>
        <taxon>Fungi</taxon>
        <taxon>Fungi incertae sedis</taxon>
        <taxon>Mucoromycota</taxon>
        <taxon>Glomeromycotina</taxon>
        <taxon>Glomeromycetes</taxon>
        <taxon>Archaeosporales</taxon>
        <taxon>Ambisporaceae</taxon>
        <taxon>Ambispora</taxon>
    </lineage>
</organism>
<evidence type="ECO:0000259" key="3">
    <source>
        <dbReference type="Pfam" id="PF12928"/>
    </source>
</evidence>
<comment type="caution">
    <text evidence="4">The sequence shown here is derived from an EMBL/GenBank/DDBJ whole genome shotgun (WGS) entry which is preliminary data.</text>
</comment>
<evidence type="ECO:0000313" key="4">
    <source>
        <dbReference type="EMBL" id="CAG8507668.1"/>
    </source>
</evidence>
<feature type="non-terminal residue" evidence="4">
    <location>
        <position position="1"/>
    </location>
</feature>
<feature type="domain" description="tRNA-splicing endonuclease subunit Sen54 N-terminal" evidence="3">
    <location>
        <begin position="39"/>
        <end position="125"/>
    </location>
</feature>
<keyword evidence="5" id="KW-1185">Reference proteome</keyword>
<dbReference type="PANTHER" id="PTHR21027:SF1">
    <property type="entry name" value="TRNA-SPLICING ENDONUCLEASE SUBUNIT SEN54"/>
    <property type="match status" value="1"/>
</dbReference>
<dbReference type="GO" id="GO:0000379">
    <property type="term" value="P:tRNA-type intron splice site recognition and cleavage"/>
    <property type="evidence" value="ECO:0007669"/>
    <property type="project" value="TreeGrafter"/>
</dbReference>
<dbReference type="Pfam" id="PF12928">
    <property type="entry name" value="tRNA_int_end_N2"/>
    <property type="match status" value="1"/>
</dbReference>
<name>A0A9N9F471_9GLOM</name>
<dbReference type="OrthoDB" id="408683at2759"/>
<dbReference type="PANTHER" id="PTHR21027">
    <property type="entry name" value="TRNA-SPLICING ENDONUCLEASE SUBUNIT SEN54"/>
    <property type="match status" value="1"/>
</dbReference>
<comment type="similarity">
    <text evidence="1">Belongs to the SEN54 family.</text>
</comment>
<sequence length="296" mass="34229">ELNQKQPPKLPRRGKKSTITCNNHTDEIHLLETSRDALHRAISQERKTISRNLCHAIWHGAPINQGLLTKVQHQDFHRDIGHTSTSLSKSTSIDPTAKKEKAKDGKIWLWPEEVLWLMERGVLMLQYCEAPVSLQQAPLFSLFDRFRDNPNNDNKIHNTDYNDVMCRRPLVEPGTCSTLEEVFENLQIIQRIDDDDEMYRNQSNDDKNDYTIDYYVYASGTKFKKKQPGEPTFRVCVASAKSKTPPAFHDFSKIFHESNERSNIMFAIVEDANIVFISRQEVNFHELNVKIIGVNC</sequence>
<protein>
    <submittedName>
        <fullName evidence="4">13080_t:CDS:1</fullName>
    </submittedName>
</protein>
<dbReference type="Proteomes" id="UP000789508">
    <property type="component" value="Unassembled WGS sequence"/>
</dbReference>
<dbReference type="EMBL" id="CAJVPS010000766">
    <property type="protein sequence ID" value="CAG8507668.1"/>
    <property type="molecule type" value="Genomic_DNA"/>
</dbReference>